<dbReference type="PROSITE" id="PS50238">
    <property type="entry name" value="RHOGAP"/>
    <property type="match status" value="1"/>
</dbReference>
<feature type="domain" description="Rho-GAP" evidence="1">
    <location>
        <begin position="1"/>
        <end position="143"/>
    </location>
</feature>
<dbReference type="SUPFAM" id="SSF48350">
    <property type="entry name" value="GTPase activation domain, GAP"/>
    <property type="match status" value="1"/>
</dbReference>
<gene>
    <name evidence="2" type="ORF">RFI_11206</name>
</gene>
<dbReference type="PANTHER" id="PTHR45876">
    <property type="entry name" value="FI04035P"/>
    <property type="match status" value="1"/>
</dbReference>
<dbReference type="PANTHER" id="PTHR45876:SF8">
    <property type="entry name" value="FI04035P"/>
    <property type="match status" value="1"/>
</dbReference>
<evidence type="ECO:0000259" key="1">
    <source>
        <dbReference type="PROSITE" id="PS50238"/>
    </source>
</evidence>
<dbReference type="SMART" id="SM00324">
    <property type="entry name" value="RhoGAP"/>
    <property type="match status" value="1"/>
</dbReference>
<dbReference type="AlphaFoldDB" id="X6NI03"/>
<accession>X6NI03</accession>
<keyword evidence="3" id="KW-1185">Reference proteome</keyword>
<dbReference type="Pfam" id="PF00620">
    <property type="entry name" value="RhoGAP"/>
    <property type="match status" value="1"/>
</dbReference>
<dbReference type="GO" id="GO:0005737">
    <property type="term" value="C:cytoplasm"/>
    <property type="evidence" value="ECO:0007669"/>
    <property type="project" value="TreeGrafter"/>
</dbReference>
<dbReference type="OMA" id="HTKMDAN"/>
<dbReference type="InterPro" id="IPR008936">
    <property type="entry name" value="Rho_GTPase_activation_prot"/>
</dbReference>
<comment type="caution">
    <text evidence="2">The sequence shown here is derived from an EMBL/GenBank/DDBJ whole genome shotgun (WGS) entry which is preliminary data.</text>
</comment>
<proteinExistence type="predicted"/>
<dbReference type="Gene3D" id="1.10.555.10">
    <property type="entry name" value="Rho GTPase activation protein"/>
    <property type="match status" value="1"/>
</dbReference>
<dbReference type="GO" id="GO:0007165">
    <property type="term" value="P:signal transduction"/>
    <property type="evidence" value="ECO:0007669"/>
    <property type="project" value="InterPro"/>
</dbReference>
<dbReference type="OrthoDB" id="437889at2759"/>
<dbReference type="EMBL" id="ASPP01008197">
    <property type="protein sequence ID" value="ETO25930.1"/>
    <property type="molecule type" value="Genomic_DNA"/>
</dbReference>
<sequence>MNNDYSAETKDVHVPACMLKEWLRGLNDSLIPSTYYEICVSMAKEKQKLDHKTLDCDKMLRGVNGQKKKKLEENRESIRYLVSFLKKMLQPEHVELTKMNLENLSIVFAPTILKCPSDDPTVLIQNNKFEKDFILQMITNLNV</sequence>
<organism evidence="2 3">
    <name type="scientific">Reticulomyxa filosa</name>
    <dbReference type="NCBI Taxonomy" id="46433"/>
    <lineage>
        <taxon>Eukaryota</taxon>
        <taxon>Sar</taxon>
        <taxon>Rhizaria</taxon>
        <taxon>Retaria</taxon>
        <taxon>Foraminifera</taxon>
        <taxon>Monothalamids</taxon>
        <taxon>Reticulomyxidae</taxon>
        <taxon>Reticulomyxa</taxon>
    </lineage>
</organism>
<protein>
    <recommendedName>
        <fullName evidence="1">Rho-GAP domain-containing protein</fullName>
    </recommendedName>
</protein>
<dbReference type="Proteomes" id="UP000023152">
    <property type="component" value="Unassembled WGS sequence"/>
</dbReference>
<dbReference type="GO" id="GO:0005096">
    <property type="term" value="F:GTPase activator activity"/>
    <property type="evidence" value="ECO:0007669"/>
    <property type="project" value="TreeGrafter"/>
</dbReference>
<reference evidence="2 3" key="1">
    <citation type="journal article" date="2013" name="Curr. Biol.">
        <title>The Genome of the Foraminiferan Reticulomyxa filosa.</title>
        <authorList>
            <person name="Glockner G."/>
            <person name="Hulsmann N."/>
            <person name="Schleicher M."/>
            <person name="Noegel A.A."/>
            <person name="Eichinger L."/>
            <person name="Gallinger C."/>
            <person name="Pawlowski J."/>
            <person name="Sierra R."/>
            <person name="Euteneuer U."/>
            <person name="Pillet L."/>
            <person name="Moustafa A."/>
            <person name="Platzer M."/>
            <person name="Groth M."/>
            <person name="Szafranski K."/>
            <person name="Schliwa M."/>
        </authorList>
    </citation>
    <scope>NUCLEOTIDE SEQUENCE [LARGE SCALE GENOMIC DNA]</scope>
</reference>
<dbReference type="InterPro" id="IPR000198">
    <property type="entry name" value="RhoGAP_dom"/>
</dbReference>
<evidence type="ECO:0000313" key="2">
    <source>
        <dbReference type="EMBL" id="ETO25930.1"/>
    </source>
</evidence>
<name>X6NI03_RETFI</name>
<evidence type="ECO:0000313" key="3">
    <source>
        <dbReference type="Proteomes" id="UP000023152"/>
    </source>
</evidence>